<proteinExistence type="inferred from homology"/>
<sequence length="221" mass="24557">MGLCKTLFVFLLTVTLAGFVHLVNRPENWVFDPKELQTIVKQSIANARSKYGDNPSADAVIAEVIEGVLATYPAHTTNSSRWMWNNAGGAMGSMKLLHASFSEYIIIFGTAVGTEGHTGRYHLAEDFFTIIHGEQWAALPNSTVPEVYKPGDQHYLPKHTAKQYKMPGPCFALEYARGVIPSMFFFGFADMFSSTLDMVTLYHTVVESTKQMIPNALRGKI</sequence>
<feature type="signal peptide" evidence="8">
    <location>
        <begin position="1"/>
        <end position="17"/>
    </location>
</feature>
<keyword evidence="6" id="KW-0472">Membrane</keyword>
<dbReference type="GO" id="GO:0005789">
    <property type="term" value="C:endoplasmic reticulum membrane"/>
    <property type="evidence" value="ECO:0007669"/>
    <property type="project" value="UniProtKB-SubCell"/>
</dbReference>
<feature type="chain" id="PRO_5018032044" evidence="8">
    <location>
        <begin position="18"/>
        <end position="221"/>
    </location>
</feature>
<evidence type="ECO:0000313" key="10">
    <source>
        <dbReference type="Proteomes" id="UP000266743"/>
    </source>
</evidence>
<reference evidence="9 10" key="1">
    <citation type="submission" date="2018-09" db="EMBL/GenBank/DDBJ databases">
        <title>whole genome sequence of T. equiperdum IVM-t1 strain.</title>
        <authorList>
            <person name="Suganuma K."/>
        </authorList>
    </citation>
    <scope>NUCLEOTIDE SEQUENCE [LARGE SCALE GENOMIC DNA]</scope>
    <source>
        <strain evidence="9 10">IVM-t1</strain>
    </source>
</reference>
<evidence type="ECO:0000256" key="4">
    <source>
        <dbReference type="ARBA" id="ARBA00022824"/>
    </source>
</evidence>
<dbReference type="Proteomes" id="UP000266743">
    <property type="component" value="Chromosome 3"/>
</dbReference>
<evidence type="ECO:0000256" key="1">
    <source>
        <dbReference type="ARBA" id="ARBA00004586"/>
    </source>
</evidence>
<comment type="caution">
    <text evidence="9">The sequence shown here is derived from an EMBL/GenBank/DDBJ whole genome shotgun (WGS) entry which is preliminary data.</text>
</comment>
<evidence type="ECO:0000256" key="6">
    <source>
        <dbReference type="ARBA" id="ARBA00023136"/>
    </source>
</evidence>
<dbReference type="PANTHER" id="PTHR10868">
    <property type="entry name" value="SIGMA 1-TYPE OPIOID RECEPTOR-RELATED"/>
    <property type="match status" value="1"/>
</dbReference>
<comment type="similarity">
    <text evidence="2 7">Belongs to the ERG2 family.</text>
</comment>
<evidence type="ECO:0000256" key="7">
    <source>
        <dbReference type="RuleBase" id="RU368083"/>
    </source>
</evidence>
<comment type="subcellular location">
    <subcellularLocation>
        <location evidence="1">Endoplasmic reticulum membrane</location>
    </subcellularLocation>
</comment>
<evidence type="ECO:0000313" key="9">
    <source>
        <dbReference type="EMBL" id="RHW73597.1"/>
    </source>
</evidence>
<dbReference type="Pfam" id="PF04622">
    <property type="entry name" value="ERG2_Sigma1R"/>
    <property type="match status" value="1"/>
</dbReference>
<keyword evidence="8" id="KW-0732">Signal</keyword>
<dbReference type="GO" id="GO:0016853">
    <property type="term" value="F:isomerase activity"/>
    <property type="evidence" value="ECO:0007669"/>
    <property type="project" value="UniProtKB-KW"/>
</dbReference>
<accession>A0A3L6LE67</accession>
<dbReference type="EMBL" id="QSBY01000003">
    <property type="protein sequence ID" value="RHW73597.1"/>
    <property type="molecule type" value="Genomic_DNA"/>
</dbReference>
<evidence type="ECO:0000256" key="5">
    <source>
        <dbReference type="ARBA" id="ARBA00022989"/>
    </source>
</evidence>
<dbReference type="InterPro" id="IPR006716">
    <property type="entry name" value="ERG2_sigma1_rcpt-like"/>
</dbReference>
<keyword evidence="3" id="KW-0812">Transmembrane</keyword>
<organism evidence="9 10">
    <name type="scientific">Trypanosoma brucei equiperdum</name>
    <dbReference type="NCBI Taxonomy" id="630700"/>
    <lineage>
        <taxon>Eukaryota</taxon>
        <taxon>Discoba</taxon>
        <taxon>Euglenozoa</taxon>
        <taxon>Kinetoplastea</taxon>
        <taxon>Metakinetoplastina</taxon>
        <taxon>Trypanosomatida</taxon>
        <taxon>Trypanosomatidae</taxon>
        <taxon>Trypanosoma</taxon>
    </lineage>
</organism>
<protein>
    <submittedName>
        <fullName evidence="9">C-8 sterol isomerase</fullName>
    </submittedName>
</protein>
<keyword evidence="4" id="KW-0256">Endoplasmic reticulum</keyword>
<evidence type="ECO:0000256" key="8">
    <source>
        <dbReference type="SAM" id="SignalP"/>
    </source>
</evidence>
<dbReference type="PANTHER" id="PTHR10868:SF1">
    <property type="entry name" value="SIGMA NON-OPIOID INTRACELLULAR RECEPTOR 1"/>
    <property type="match status" value="1"/>
</dbReference>
<keyword evidence="5" id="KW-1133">Transmembrane helix</keyword>
<name>A0A3L6LE67_9TRYP</name>
<dbReference type="AlphaFoldDB" id="A0A3L6LE67"/>
<gene>
    <name evidence="9" type="ORF">DPX39_030046200</name>
</gene>
<evidence type="ECO:0000256" key="2">
    <source>
        <dbReference type="ARBA" id="ARBA00007141"/>
    </source>
</evidence>
<keyword evidence="9" id="KW-0413">Isomerase</keyword>
<evidence type="ECO:0000256" key="3">
    <source>
        <dbReference type="ARBA" id="ARBA00022692"/>
    </source>
</evidence>